<dbReference type="PROSITE" id="PS00622">
    <property type="entry name" value="HTH_LUXR_1"/>
    <property type="match status" value="1"/>
</dbReference>
<dbReference type="AlphaFoldDB" id="A0A1W2FZB0"/>
<dbReference type="GO" id="GO:0005737">
    <property type="term" value="C:cytoplasm"/>
    <property type="evidence" value="ECO:0007669"/>
    <property type="project" value="TreeGrafter"/>
</dbReference>
<dbReference type="InterPro" id="IPR016032">
    <property type="entry name" value="Sig_transdc_resp-reg_C-effctor"/>
</dbReference>
<dbReference type="SUPFAM" id="SSF46894">
    <property type="entry name" value="C-terminal effector domain of the bipartite response regulators"/>
    <property type="match status" value="1"/>
</dbReference>
<evidence type="ECO:0000313" key="6">
    <source>
        <dbReference type="Proteomes" id="UP000192674"/>
    </source>
</evidence>
<accession>A0A1W2FZB0</accession>
<keyword evidence="2" id="KW-0067">ATP-binding</keyword>
<dbReference type="GO" id="GO:0005524">
    <property type="term" value="F:ATP binding"/>
    <property type="evidence" value="ECO:0007669"/>
    <property type="project" value="UniProtKB-KW"/>
</dbReference>
<evidence type="ECO:0000256" key="2">
    <source>
        <dbReference type="ARBA" id="ARBA00022840"/>
    </source>
</evidence>
<proteinExistence type="predicted"/>
<organism evidence="5 6">
    <name type="scientific">Kibdelosporangium aridum</name>
    <dbReference type="NCBI Taxonomy" id="2030"/>
    <lineage>
        <taxon>Bacteria</taxon>
        <taxon>Bacillati</taxon>
        <taxon>Actinomycetota</taxon>
        <taxon>Actinomycetes</taxon>
        <taxon>Pseudonocardiales</taxon>
        <taxon>Pseudonocardiaceae</taxon>
        <taxon>Kibdelosporangium</taxon>
    </lineage>
</organism>
<dbReference type="PROSITE" id="PS50043">
    <property type="entry name" value="HTH_LUXR_2"/>
    <property type="match status" value="1"/>
</dbReference>
<dbReference type="PRINTS" id="PR00038">
    <property type="entry name" value="HTHLUXR"/>
</dbReference>
<keyword evidence="6" id="KW-1185">Reference proteome</keyword>
<dbReference type="Pfam" id="PF00196">
    <property type="entry name" value="GerE"/>
    <property type="match status" value="1"/>
</dbReference>
<feature type="region of interest" description="Disordered" evidence="3">
    <location>
        <begin position="262"/>
        <end position="281"/>
    </location>
</feature>
<protein>
    <submittedName>
        <fullName evidence="5">Regulatory protein, luxR family</fullName>
    </submittedName>
</protein>
<dbReference type="PANTHER" id="PTHR16305">
    <property type="entry name" value="TESTICULAR SOLUBLE ADENYLYL CYCLASE"/>
    <property type="match status" value="1"/>
</dbReference>
<dbReference type="CDD" id="cd06170">
    <property type="entry name" value="LuxR_C_like"/>
    <property type="match status" value="1"/>
</dbReference>
<dbReference type="GO" id="GO:0004016">
    <property type="term" value="F:adenylate cyclase activity"/>
    <property type="evidence" value="ECO:0007669"/>
    <property type="project" value="TreeGrafter"/>
</dbReference>
<dbReference type="InterPro" id="IPR041664">
    <property type="entry name" value="AAA_16"/>
</dbReference>
<gene>
    <name evidence="5" type="ORF">SAMN05661093_10873</name>
</gene>
<dbReference type="InterPro" id="IPR027417">
    <property type="entry name" value="P-loop_NTPase"/>
</dbReference>
<dbReference type="PANTHER" id="PTHR16305:SF35">
    <property type="entry name" value="TRANSCRIPTIONAL ACTIVATOR DOMAIN"/>
    <property type="match status" value="1"/>
</dbReference>
<evidence type="ECO:0000256" key="1">
    <source>
        <dbReference type="ARBA" id="ARBA00022741"/>
    </source>
</evidence>
<feature type="domain" description="HTH luxR-type" evidence="4">
    <location>
        <begin position="879"/>
        <end position="941"/>
    </location>
</feature>
<dbReference type="GO" id="GO:0006355">
    <property type="term" value="P:regulation of DNA-templated transcription"/>
    <property type="evidence" value="ECO:0007669"/>
    <property type="project" value="InterPro"/>
</dbReference>
<name>A0A1W2FZB0_KIBAR</name>
<keyword evidence="1" id="KW-0547">Nucleotide-binding</keyword>
<sequence>MLCWFKSGSAIAHVADKHFPCLVVADTLAFVLSAPPQGIPLPGRRLECERLTALMSDIAAGSGGALVFHGDAGVGKSALVRFGVAEAIGFTVVAFDGHEAEAGVSFAALHQILHLLTEHVPGQLSEPARELAQALEQGTVGGLALRATVLRLFRQAARDSPLLFAVDDAHWLDEPSLEVLVFVARRVRSDRIGLLFAYCDEGRGGKAISGVPAHRLGPLDEQASREVLQTTGAAVGVCAVLVESAKGNPRALIDLATSLTPDQIRGDQPAPGTLPSESGLRGSYRDRLGRLPAQARWLVLLAAADDQADVNTLARAAAASAVDIAALEPAEKAGIIRVEGTTLSFPQPLLSSVAYNEATLAQRRAAHRCLAQAVDRRTDPLRHALHRAATADSPDDELAAELEQTAAEPTQCHAMSSRALERAADLTTDPVTAAGRLVAAAHHAWQAGEPNRARTLLRQVAATPVSDVIQAQSRILTGEIELRAGAARTAQHMLLTAAGDLADHNRYLALGAFIRAGEALCLSGGHARYPDIAQRALALRRPEEPPDVESMFDHFATLSATFRGEHRRAISLSRRMFARAASLNDVGTLTRTSMAAIFRGDEAQAYALASKAARIAQTDGDVPAVPQAMEIAALAEFLLGRCDNPATGLEGLRLARQSGQDNLAGNYLALLAGLAAMTGDRHTCLLRLRQAATHPRGPGSGRATAIGHWALAVLDLADGKYADVVTHLCRIITNGSGNGHLIVQVGATPHLVEAAARCERRAIAIDALRVYDSWATSTGSPHWLALSARCHALLADNMDDAETHFVDAMAHHTLSTNEFEHARTGLLFGRHLRRRRKPKAAREFLHNALSTFERFDARPWADQAAAELRAAGQPVPSRAGSITETLTPHQSQIAHLVAEGATNREVAARMLISTRTVDHHMRNIFAKLGVRSRVELAKLMT</sequence>
<dbReference type="SUPFAM" id="SSF52540">
    <property type="entry name" value="P-loop containing nucleoside triphosphate hydrolases"/>
    <property type="match status" value="1"/>
</dbReference>
<evidence type="ECO:0000259" key="4">
    <source>
        <dbReference type="PROSITE" id="PS50043"/>
    </source>
</evidence>
<dbReference type="Pfam" id="PF13191">
    <property type="entry name" value="AAA_16"/>
    <property type="match status" value="1"/>
</dbReference>
<dbReference type="EMBL" id="FWXV01000022">
    <property type="protein sequence ID" value="SMD27270.1"/>
    <property type="molecule type" value="Genomic_DNA"/>
</dbReference>
<dbReference type="GO" id="GO:0003677">
    <property type="term" value="F:DNA binding"/>
    <property type="evidence" value="ECO:0007669"/>
    <property type="project" value="InterPro"/>
</dbReference>
<dbReference type="InterPro" id="IPR036388">
    <property type="entry name" value="WH-like_DNA-bd_sf"/>
</dbReference>
<dbReference type="SMART" id="SM00421">
    <property type="entry name" value="HTH_LUXR"/>
    <property type="match status" value="1"/>
</dbReference>
<dbReference type="Proteomes" id="UP000192674">
    <property type="component" value="Unassembled WGS sequence"/>
</dbReference>
<evidence type="ECO:0000256" key="3">
    <source>
        <dbReference type="SAM" id="MobiDB-lite"/>
    </source>
</evidence>
<reference evidence="5 6" key="1">
    <citation type="submission" date="2017-04" db="EMBL/GenBank/DDBJ databases">
        <authorList>
            <person name="Afonso C.L."/>
            <person name="Miller P.J."/>
            <person name="Scott M.A."/>
            <person name="Spackman E."/>
            <person name="Goraichik I."/>
            <person name="Dimitrov K.M."/>
            <person name="Suarez D.L."/>
            <person name="Swayne D.E."/>
        </authorList>
    </citation>
    <scope>NUCLEOTIDE SEQUENCE [LARGE SCALE GENOMIC DNA]</scope>
    <source>
        <strain evidence="5 6">DSM 43828</strain>
    </source>
</reference>
<dbReference type="InterPro" id="IPR000792">
    <property type="entry name" value="Tscrpt_reg_LuxR_C"/>
</dbReference>
<dbReference type="Gene3D" id="1.10.10.10">
    <property type="entry name" value="Winged helix-like DNA-binding domain superfamily/Winged helix DNA-binding domain"/>
    <property type="match status" value="1"/>
</dbReference>
<evidence type="ECO:0000313" key="5">
    <source>
        <dbReference type="EMBL" id="SMD27270.1"/>
    </source>
</evidence>